<organism evidence="1">
    <name type="scientific">freshwater sediment metagenome</name>
    <dbReference type="NCBI Taxonomy" id="556182"/>
    <lineage>
        <taxon>unclassified sequences</taxon>
        <taxon>metagenomes</taxon>
        <taxon>ecological metagenomes</taxon>
    </lineage>
</organism>
<dbReference type="EMBL" id="OY288114">
    <property type="protein sequence ID" value="CAJ0888883.1"/>
    <property type="molecule type" value="Genomic_DNA"/>
</dbReference>
<sequence length="78" mass="8626">MTQHVNHSSLVRSEHDTARGDALRPELAEIAGPTLDKGWICWRLTRASSISILNRLIGNPLLGTVVMHAVAFRLRRAA</sequence>
<accession>A0AA48M4R0</accession>
<evidence type="ECO:0000313" key="1">
    <source>
        <dbReference type="EMBL" id="CAJ0888883.1"/>
    </source>
</evidence>
<name>A0AA48M4R0_9ZZZZ</name>
<protein>
    <submittedName>
        <fullName evidence="1">Uncharacterized protein</fullName>
    </submittedName>
</protein>
<dbReference type="AlphaFoldDB" id="A0AA48M4R0"/>
<reference evidence="1" key="1">
    <citation type="submission" date="2023-07" db="EMBL/GenBank/DDBJ databases">
        <authorList>
            <person name="Pelsma A.J. K."/>
        </authorList>
    </citation>
    <scope>NUCLEOTIDE SEQUENCE</scope>
</reference>
<gene>
    <name evidence="1" type="ORF">AMST5_03915</name>
</gene>
<proteinExistence type="predicted"/>